<dbReference type="CDD" id="cd02440">
    <property type="entry name" value="AdoMet_MTases"/>
    <property type="match status" value="1"/>
</dbReference>
<dbReference type="PROSITE" id="PS51686">
    <property type="entry name" value="SAM_MT_RSMB_NOP"/>
    <property type="match status" value="1"/>
</dbReference>
<dbReference type="Gene3D" id="3.40.50.150">
    <property type="entry name" value="Vaccinia Virus protein VP39"/>
    <property type="match status" value="1"/>
</dbReference>
<dbReference type="InterPro" id="IPR035926">
    <property type="entry name" value="NusB-like_sf"/>
</dbReference>
<dbReference type="GO" id="GO:0003723">
    <property type="term" value="F:RNA binding"/>
    <property type="evidence" value="ECO:0007669"/>
    <property type="project" value="UniProtKB-UniRule"/>
</dbReference>
<evidence type="ECO:0000256" key="4">
    <source>
        <dbReference type="ARBA" id="ARBA00022691"/>
    </source>
</evidence>
<dbReference type="NCBIfam" id="NF008149">
    <property type="entry name" value="PRK10901.1"/>
    <property type="match status" value="1"/>
</dbReference>
<evidence type="ECO:0000313" key="9">
    <source>
        <dbReference type="EMBL" id="TWG39335.1"/>
    </source>
</evidence>
<dbReference type="InterPro" id="IPR018314">
    <property type="entry name" value="RsmB/NOL1/NOP2-like_CS"/>
</dbReference>
<dbReference type="GO" id="GO:0008649">
    <property type="term" value="F:rRNA methyltransferase activity"/>
    <property type="evidence" value="ECO:0007669"/>
    <property type="project" value="InterPro"/>
</dbReference>
<evidence type="ECO:0000256" key="2">
    <source>
        <dbReference type="ARBA" id="ARBA00022603"/>
    </source>
</evidence>
<keyword evidence="4 6" id="KW-0949">S-adenosyl-L-methionine</keyword>
<feature type="binding site" evidence="6">
    <location>
        <position position="326"/>
    </location>
    <ligand>
        <name>S-adenosyl-L-methionine</name>
        <dbReference type="ChEBI" id="CHEBI:59789"/>
    </ligand>
</feature>
<gene>
    <name evidence="9" type="ORF">ATF69_1204</name>
</gene>
<protein>
    <submittedName>
        <fullName evidence="9">16S rRNA (Cytosine967-C5)-methyltransferase</fullName>
    </submittedName>
</protein>
<evidence type="ECO:0000256" key="5">
    <source>
        <dbReference type="ARBA" id="ARBA00022884"/>
    </source>
</evidence>
<dbReference type="PRINTS" id="PR02008">
    <property type="entry name" value="RCMTFAMILY"/>
</dbReference>
<dbReference type="Gene3D" id="1.10.940.10">
    <property type="entry name" value="NusB-like"/>
    <property type="match status" value="1"/>
</dbReference>
<dbReference type="RefSeq" id="WP_244303662.1">
    <property type="nucleotide sequence ID" value="NZ_VJWE01000011.1"/>
</dbReference>
<dbReference type="Pfam" id="PF22458">
    <property type="entry name" value="RsmF-B_ferredox"/>
    <property type="match status" value="1"/>
</dbReference>
<dbReference type="EMBL" id="VJWE01000011">
    <property type="protein sequence ID" value="TWG39335.1"/>
    <property type="molecule type" value="Genomic_DNA"/>
</dbReference>
<feature type="binding site" evidence="6">
    <location>
        <position position="375"/>
    </location>
    <ligand>
        <name>S-adenosyl-L-methionine</name>
        <dbReference type="ChEBI" id="CHEBI:59789"/>
    </ligand>
</feature>
<organism evidence="9 10">
    <name type="scientific">Acidovorax delafieldii</name>
    <name type="common">Pseudomonas delafieldii</name>
    <dbReference type="NCBI Taxonomy" id="47920"/>
    <lineage>
        <taxon>Bacteria</taxon>
        <taxon>Pseudomonadati</taxon>
        <taxon>Pseudomonadota</taxon>
        <taxon>Betaproteobacteria</taxon>
        <taxon>Burkholderiales</taxon>
        <taxon>Comamonadaceae</taxon>
        <taxon>Acidovorax</taxon>
    </lineage>
</organism>
<dbReference type="InterPro" id="IPR023267">
    <property type="entry name" value="RCMT"/>
</dbReference>
<dbReference type="InterPro" id="IPR054728">
    <property type="entry name" value="RsmB-like_ferredoxin"/>
</dbReference>
<dbReference type="InterPro" id="IPR049560">
    <property type="entry name" value="MeTrfase_RsmB-F_NOP2_cat"/>
</dbReference>
<dbReference type="InterPro" id="IPR001678">
    <property type="entry name" value="MeTrfase_RsmB-F_NOP2_dom"/>
</dbReference>
<evidence type="ECO:0000256" key="6">
    <source>
        <dbReference type="PROSITE-ProRule" id="PRU01023"/>
    </source>
</evidence>
<feature type="region of interest" description="Disordered" evidence="7">
    <location>
        <begin position="1"/>
        <end position="42"/>
    </location>
</feature>
<dbReference type="PROSITE" id="PS01153">
    <property type="entry name" value="NOL1_NOP2_SUN"/>
    <property type="match status" value="1"/>
</dbReference>
<reference evidence="9 10" key="1">
    <citation type="journal article" date="2015" name="Stand. Genomic Sci.">
        <title>Genomic Encyclopedia of Bacterial and Archaeal Type Strains, Phase III: the genomes of soil and plant-associated and newly described type strains.</title>
        <authorList>
            <person name="Whitman W.B."/>
            <person name="Woyke T."/>
            <person name="Klenk H.P."/>
            <person name="Zhou Y."/>
            <person name="Lilburn T.G."/>
            <person name="Beck B.J."/>
            <person name="De Vos P."/>
            <person name="Vandamme P."/>
            <person name="Eisen J.A."/>
            <person name="Garrity G."/>
            <person name="Hugenholtz P."/>
            <person name="Kyrpides N.C."/>
        </authorList>
    </citation>
    <scope>NUCLEOTIDE SEQUENCE [LARGE SCALE GENOMIC DNA]</scope>
    <source>
        <strain evidence="9 10">DSM 64</strain>
    </source>
</reference>
<dbReference type="GeneID" id="51110275"/>
<sequence>MTPPPHQRPRRTGGNAPRPVRASSGQQSPQAGSAAVSPDRATSSSATTVPLWRLLTAVAGALQAIRGGQSGTTALTAIEIALRPGAQALLFQVLRQAGRAEALRRQLAARAPAPAADALLCSALALCWEPQASPYEPFTLVNQAVEAAKHHPATRAQASFINGCLRRFLRERDALVAATDNDPVARWNHPAWWVQRLRKDHPQYWEQILQANNAHAPMVLRVNEQKCTVAQYLHALDAIGLGAIAVGQHGVALRQAVPVQSLPHFAEGWVSVQDAAAQQAAPLLLQGLDLSQPLRVLDACAAPGGKTAHLLEMAGPQSPLQVTALEIDATRSVRIGETLQRLGLTAQVLVADAARPQDWWQSQCGGVPFDAILLDAPCTASGIVRRHPDVRWLRRESDIAQLATLQAALLKALWPLLRPGGRLLYCTCSVFRAEGDAQVQTFLAHNTDAQMLPSPGHLIPGNADKVGAVPDNLTGDHDGFFYALLQKSAQ</sequence>
<feature type="binding site" evidence="6">
    <location>
        <begin position="300"/>
        <end position="306"/>
    </location>
    <ligand>
        <name>S-adenosyl-L-methionine</name>
        <dbReference type="ChEBI" id="CHEBI:59789"/>
    </ligand>
</feature>
<dbReference type="Gene3D" id="1.10.287.730">
    <property type="entry name" value="Helix hairpin bin"/>
    <property type="match status" value="1"/>
</dbReference>
<name>A0A561XTA3_ACIDE</name>
<dbReference type="AlphaFoldDB" id="A0A561XTA3"/>
<keyword evidence="2 6" id="KW-0489">Methyltransferase</keyword>
<comment type="similarity">
    <text evidence="1 6">Belongs to the class I-like SAM-binding methyltransferase superfamily. RsmB/NOP family.</text>
</comment>
<evidence type="ECO:0000256" key="3">
    <source>
        <dbReference type="ARBA" id="ARBA00022679"/>
    </source>
</evidence>
<proteinExistence type="inferred from homology"/>
<dbReference type="Pfam" id="PF01189">
    <property type="entry name" value="Methyltr_RsmB-F"/>
    <property type="match status" value="1"/>
</dbReference>
<dbReference type="SUPFAM" id="SSF53335">
    <property type="entry name" value="S-adenosyl-L-methionine-dependent methyltransferases"/>
    <property type="match status" value="1"/>
</dbReference>
<dbReference type="InterPro" id="IPR004573">
    <property type="entry name" value="rRNA_ssu_MeTfrase_B"/>
</dbReference>
<keyword evidence="5 6" id="KW-0694">RNA-binding</keyword>
<dbReference type="Proteomes" id="UP000321485">
    <property type="component" value="Unassembled WGS sequence"/>
</dbReference>
<comment type="caution">
    <text evidence="9">The sequence shown here is derived from an EMBL/GenBank/DDBJ whole genome shotgun (WGS) entry which is preliminary data.</text>
</comment>
<accession>A0A561XTA3</accession>
<dbReference type="NCBIfam" id="TIGR00563">
    <property type="entry name" value="rsmB"/>
    <property type="match status" value="1"/>
</dbReference>
<evidence type="ECO:0000313" key="10">
    <source>
        <dbReference type="Proteomes" id="UP000321485"/>
    </source>
</evidence>
<feature type="active site" description="Nucleophile" evidence="6">
    <location>
        <position position="428"/>
    </location>
</feature>
<dbReference type="SUPFAM" id="SSF48013">
    <property type="entry name" value="NusB-like"/>
    <property type="match status" value="1"/>
</dbReference>
<keyword evidence="3 6" id="KW-0808">Transferase</keyword>
<feature type="compositionally biased region" description="Low complexity" evidence="7">
    <location>
        <begin position="22"/>
        <end position="38"/>
    </location>
</feature>
<evidence type="ECO:0000256" key="1">
    <source>
        <dbReference type="ARBA" id="ARBA00007494"/>
    </source>
</evidence>
<dbReference type="InterPro" id="IPR029063">
    <property type="entry name" value="SAM-dependent_MTases_sf"/>
</dbReference>
<feature type="domain" description="SAM-dependent MTase RsmB/NOP-type" evidence="8">
    <location>
        <begin position="208"/>
        <end position="488"/>
    </location>
</feature>
<evidence type="ECO:0000259" key="8">
    <source>
        <dbReference type="PROSITE" id="PS51686"/>
    </source>
</evidence>
<dbReference type="PANTHER" id="PTHR22807">
    <property type="entry name" value="NOP2 YEAST -RELATED NOL1/NOP2/FMU SUN DOMAIN-CONTAINING"/>
    <property type="match status" value="1"/>
</dbReference>
<dbReference type="PANTHER" id="PTHR22807:SF61">
    <property type="entry name" value="NOL1_NOP2_SUN FAMILY PROTEIN _ ANTITERMINATION NUSB DOMAIN-CONTAINING PROTEIN"/>
    <property type="match status" value="1"/>
</dbReference>
<feature type="binding site" evidence="6">
    <location>
        <position position="352"/>
    </location>
    <ligand>
        <name>S-adenosyl-L-methionine</name>
        <dbReference type="ChEBI" id="CHEBI:59789"/>
    </ligand>
</feature>
<dbReference type="Gene3D" id="3.30.70.1170">
    <property type="entry name" value="Sun protein, domain 3"/>
    <property type="match status" value="1"/>
</dbReference>
<evidence type="ECO:0000256" key="7">
    <source>
        <dbReference type="SAM" id="MobiDB-lite"/>
    </source>
</evidence>